<evidence type="ECO:0000313" key="1">
    <source>
        <dbReference type="EMBL" id="PIP92203.1"/>
    </source>
</evidence>
<name>A0A2H0ECN1_9BACT</name>
<comment type="caution">
    <text evidence="1">The sequence shown here is derived from an EMBL/GenBank/DDBJ whole genome shotgun (WGS) entry which is preliminary data.</text>
</comment>
<accession>A0A2H0ECN1</accession>
<organism evidence="1 2">
    <name type="scientific">Candidatus Wolfebacteria bacterium CG18_big_fil_WC_8_21_14_2_50_39_7</name>
    <dbReference type="NCBI Taxonomy" id="1975071"/>
    <lineage>
        <taxon>Bacteria</taxon>
        <taxon>Candidatus Wolfeibacteriota</taxon>
    </lineage>
</organism>
<sequence length="64" mass="8128">MRKDTVKRFIKRTKNYQKRLKKGLLSREKFNSTLQFWLNYAYYSNSWRLRRSLEKRLKVKFSEY</sequence>
<proteinExistence type="predicted"/>
<dbReference type="Proteomes" id="UP000229241">
    <property type="component" value="Unassembled WGS sequence"/>
</dbReference>
<gene>
    <name evidence="1" type="ORF">COW77_01250</name>
</gene>
<dbReference type="AlphaFoldDB" id="A0A2H0ECN1"/>
<dbReference type="EMBL" id="PCTX01000037">
    <property type="protein sequence ID" value="PIP92203.1"/>
    <property type="molecule type" value="Genomic_DNA"/>
</dbReference>
<evidence type="ECO:0000313" key="2">
    <source>
        <dbReference type="Proteomes" id="UP000229241"/>
    </source>
</evidence>
<protein>
    <submittedName>
        <fullName evidence="1">Uncharacterized protein</fullName>
    </submittedName>
</protein>
<reference evidence="1 2" key="1">
    <citation type="submission" date="2017-09" db="EMBL/GenBank/DDBJ databases">
        <title>Depth-based differentiation of microbial function through sediment-hosted aquifers and enrichment of novel symbionts in the deep terrestrial subsurface.</title>
        <authorList>
            <person name="Probst A.J."/>
            <person name="Ladd B."/>
            <person name="Jarett J.K."/>
            <person name="Geller-Mcgrath D.E."/>
            <person name="Sieber C.M."/>
            <person name="Emerson J.B."/>
            <person name="Anantharaman K."/>
            <person name="Thomas B.C."/>
            <person name="Malmstrom R."/>
            <person name="Stieglmeier M."/>
            <person name="Klingl A."/>
            <person name="Woyke T."/>
            <person name="Ryan C.M."/>
            <person name="Banfield J.F."/>
        </authorList>
    </citation>
    <scope>NUCLEOTIDE SEQUENCE [LARGE SCALE GENOMIC DNA]</scope>
    <source>
        <strain evidence="1">CG18_big_fil_WC_8_21_14_2_50_39_7</strain>
    </source>
</reference>